<dbReference type="PATRIC" id="fig|272123.3.peg.693"/>
<accession>K9ZAN8</accession>
<dbReference type="HOGENOM" id="CLU_930434_0_0_3"/>
<dbReference type="EMBL" id="CP003659">
    <property type="protein sequence ID" value="AFZ56226.1"/>
    <property type="molecule type" value="Genomic_DNA"/>
</dbReference>
<dbReference type="OrthoDB" id="583463at2"/>
<gene>
    <name evidence="2" type="ordered locus">Anacy_0634</name>
</gene>
<organism evidence="2 3">
    <name type="scientific">Anabaena cylindrica (strain ATCC 27899 / PCC 7122)</name>
    <dbReference type="NCBI Taxonomy" id="272123"/>
    <lineage>
        <taxon>Bacteria</taxon>
        <taxon>Bacillati</taxon>
        <taxon>Cyanobacteriota</taxon>
        <taxon>Cyanophyceae</taxon>
        <taxon>Nostocales</taxon>
        <taxon>Nostocaceae</taxon>
        <taxon>Anabaena</taxon>
    </lineage>
</organism>
<dbReference type="Proteomes" id="UP000010474">
    <property type="component" value="Chromosome"/>
</dbReference>
<dbReference type="AlphaFoldDB" id="K9ZAN8"/>
<feature type="domain" description="DUF4253" evidence="1">
    <location>
        <begin position="165"/>
        <end position="268"/>
    </location>
</feature>
<dbReference type="KEGG" id="acy:Anacy_0634"/>
<proteinExistence type="predicted"/>
<evidence type="ECO:0000313" key="3">
    <source>
        <dbReference type="Proteomes" id="UP000010474"/>
    </source>
</evidence>
<name>K9ZAN8_ANACC</name>
<evidence type="ECO:0000313" key="2">
    <source>
        <dbReference type="EMBL" id="AFZ56226.1"/>
    </source>
</evidence>
<dbReference type="InterPro" id="IPR025349">
    <property type="entry name" value="DUF4253"/>
</dbReference>
<dbReference type="RefSeq" id="WP_015212879.1">
    <property type="nucleotide sequence ID" value="NC_019771.1"/>
</dbReference>
<protein>
    <recommendedName>
        <fullName evidence="1">DUF4253 domain-containing protein</fullName>
    </recommendedName>
</protein>
<dbReference type="Pfam" id="PF14062">
    <property type="entry name" value="DUF4253"/>
    <property type="match status" value="1"/>
</dbReference>
<reference evidence="3" key="1">
    <citation type="journal article" date="2013" name="Proc. Natl. Acad. Sci. U.S.A.">
        <title>Improving the coverage of the cyanobacterial phylum using diversity-driven genome sequencing.</title>
        <authorList>
            <person name="Shih P.M."/>
            <person name="Wu D."/>
            <person name="Latifi A."/>
            <person name="Axen S.D."/>
            <person name="Fewer D.P."/>
            <person name="Talla E."/>
            <person name="Calteau A."/>
            <person name="Cai F."/>
            <person name="Tandeau de Marsac N."/>
            <person name="Rippka R."/>
            <person name="Herdman M."/>
            <person name="Sivonen K."/>
            <person name="Coursin T."/>
            <person name="Laurent T."/>
            <person name="Goodwin L."/>
            <person name="Nolan M."/>
            <person name="Davenport K.W."/>
            <person name="Han C.S."/>
            <person name="Rubin E.M."/>
            <person name="Eisen J.A."/>
            <person name="Woyke T."/>
            <person name="Gugger M."/>
            <person name="Kerfeld C.A."/>
        </authorList>
    </citation>
    <scope>NUCLEOTIDE SEQUENCE [LARGE SCALE GENOMIC DNA]</scope>
    <source>
        <strain evidence="3">ATCC 27899 / PCC 7122</strain>
    </source>
</reference>
<evidence type="ECO:0000259" key="1">
    <source>
        <dbReference type="Pfam" id="PF14062"/>
    </source>
</evidence>
<keyword evidence="3" id="KW-1185">Reference proteome</keyword>
<sequence length="271" mass="31740">MISEISNIKKLIKNTILEETQIIEVKIPETNEIALAMQVDIDNKIEAWKIMRKLLSQTQRYPVIVACWFNQGENWADDVINNDLFCRFEYQHEPSYNQYQNTVYKGLIAQVDEINIQKFLNEKIEISLAEFNQNLAALEQQNPEDLFVDLSYLQWYEPINQPLVLLLLPIQNCWETLAYLHWYGASYIGSDKVMAMLKYWHEQYAIELVCHYGTMLQITVKNKPKTFKEALQLAIEQETIAPCTTILPGISLQDHACALLKTDHWFLHERP</sequence>
<dbReference type="eggNOG" id="ENOG50321ZP">
    <property type="taxonomic scope" value="Bacteria"/>
</dbReference>